<gene>
    <name evidence="1" type="ORF">CCAM_LOCUS13255</name>
</gene>
<dbReference type="Proteomes" id="UP000595140">
    <property type="component" value="Unassembled WGS sequence"/>
</dbReference>
<dbReference type="EMBL" id="OOIL02001014">
    <property type="protein sequence ID" value="VFQ71479.1"/>
    <property type="molecule type" value="Genomic_DNA"/>
</dbReference>
<reference evidence="1 2" key="1">
    <citation type="submission" date="2018-04" db="EMBL/GenBank/DDBJ databases">
        <authorList>
            <person name="Vogel A."/>
        </authorList>
    </citation>
    <scope>NUCLEOTIDE SEQUENCE [LARGE SCALE GENOMIC DNA]</scope>
</reference>
<dbReference type="AlphaFoldDB" id="A0A484L574"/>
<protein>
    <submittedName>
        <fullName evidence="1">Uncharacterized protein</fullName>
    </submittedName>
</protein>
<evidence type="ECO:0000313" key="1">
    <source>
        <dbReference type="EMBL" id="VFQ71479.1"/>
    </source>
</evidence>
<evidence type="ECO:0000313" key="2">
    <source>
        <dbReference type="Proteomes" id="UP000595140"/>
    </source>
</evidence>
<sequence length="80" mass="9372">MLPHVKLTEPPHLRRLCFSRLHLFRRFHSFPAISSATGDGFLPARLHLSRRVYPLESMYQIVRSLSGYMTNVKRLRTLPP</sequence>
<keyword evidence="2" id="KW-1185">Reference proteome</keyword>
<proteinExistence type="predicted"/>
<organism evidence="1 2">
    <name type="scientific">Cuscuta campestris</name>
    <dbReference type="NCBI Taxonomy" id="132261"/>
    <lineage>
        <taxon>Eukaryota</taxon>
        <taxon>Viridiplantae</taxon>
        <taxon>Streptophyta</taxon>
        <taxon>Embryophyta</taxon>
        <taxon>Tracheophyta</taxon>
        <taxon>Spermatophyta</taxon>
        <taxon>Magnoliopsida</taxon>
        <taxon>eudicotyledons</taxon>
        <taxon>Gunneridae</taxon>
        <taxon>Pentapetalae</taxon>
        <taxon>asterids</taxon>
        <taxon>lamiids</taxon>
        <taxon>Solanales</taxon>
        <taxon>Convolvulaceae</taxon>
        <taxon>Cuscuteae</taxon>
        <taxon>Cuscuta</taxon>
        <taxon>Cuscuta subgen. Grammica</taxon>
        <taxon>Cuscuta sect. Cleistogrammica</taxon>
    </lineage>
</organism>
<accession>A0A484L574</accession>
<name>A0A484L574_9ASTE</name>